<dbReference type="InterPro" id="IPR036291">
    <property type="entry name" value="NAD(P)-bd_dom_sf"/>
</dbReference>
<dbReference type="InterPro" id="IPR020904">
    <property type="entry name" value="Sc_DH/Rdtase_CS"/>
</dbReference>
<protein>
    <submittedName>
        <fullName evidence="4">SDR family NAD(P)-dependent oxidoreductase</fullName>
    </submittedName>
</protein>
<evidence type="ECO:0000256" key="3">
    <source>
        <dbReference type="RuleBase" id="RU000363"/>
    </source>
</evidence>
<dbReference type="PANTHER" id="PTHR42901">
    <property type="entry name" value="ALCOHOL DEHYDROGENASE"/>
    <property type="match status" value="1"/>
</dbReference>
<keyword evidence="5" id="KW-1185">Reference proteome</keyword>
<organism evidence="4 5">
    <name type="scientific">Alistipes ihumii AP11</name>
    <dbReference type="NCBI Taxonomy" id="1211813"/>
    <lineage>
        <taxon>Bacteria</taxon>
        <taxon>Pseudomonadati</taxon>
        <taxon>Bacteroidota</taxon>
        <taxon>Bacteroidia</taxon>
        <taxon>Bacteroidales</taxon>
        <taxon>Rikenellaceae</taxon>
        <taxon>Alistipes</taxon>
    </lineage>
</organism>
<comment type="similarity">
    <text evidence="1 3">Belongs to the short-chain dehydrogenases/reductases (SDR) family.</text>
</comment>
<dbReference type="PRINTS" id="PR00080">
    <property type="entry name" value="SDRFAMILY"/>
</dbReference>
<evidence type="ECO:0000313" key="5">
    <source>
        <dbReference type="Proteomes" id="UP001059295"/>
    </source>
</evidence>
<dbReference type="PRINTS" id="PR00081">
    <property type="entry name" value="GDHRDH"/>
</dbReference>
<dbReference type="Pfam" id="PF00106">
    <property type="entry name" value="adh_short"/>
    <property type="match status" value="1"/>
</dbReference>
<dbReference type="PANTHER" id="PTHR42901:SF1">
    <property type="entry name" value="ALCOHOL DEHYDROGENASE"/>
    <property type="match status" value="1"/>
</dbReference>
<dbReference type="EMBL" id="CP102294">
    <property type="protein sequence ID" value="UWN56758.1"/>
    <property type="molecule type" value="Genomic_DNA"/>
</dbReference>
<evidence type="ECO:0000256" key="2">
    <source>
        <dbReference type="ARBA" id="ARBA00023002"/>
    </source>
</evidence>
<proteinExistence type="inferred from homology"/>
<dbReference type="RefSeq" id="WP_019246907.1">
    <property type="nucleotide sequence ID" value="NZ_CAPH01000023.1"/>
</dbReference>
<gene>
    <name evidence="4" type="ORF">NQ491_08875</name>
</gene>
<dbReference type="GeneID" id="82891843"/>
<dbReference type="Proteomes" id="UP001059295">
    <property type="component" value="Chromosome"/>
</dbReference>
<accession>A0ABY5UXR1</accession>
<reference evidence="4" key="1">
    <citation type="journal article" date="2022" name="Cell">
        <title>Design, construction, and in vivo augmentation of a complex gut microbiome.</title>
        <authorList>
            <person name="Cheng A.G."/>
            <person name="Ho P.Y."/>
            <person name="Aranda-Diaz A."/>
            <person name="Jain S."/>
            <person name="Yu F.B."/>
            <person name="Meng X."/>
            <person name="Wang M."/>
            <person name="Iakiviak M."/>
            <person name="Nagashima K."/>
            <person name="Zhao A."/>
            <person name="Murugkar P."/>
            <person name="Patil A."/>
            <person name="Atabakhsh K."/>
            <person name="Weakley A."/>
            <person name="Yan J."/>
            <person name="Brumbaugh A.R."/>
            <person name="Higginbottom S."/>
            <person name="Dimas A."/>
            <person name="Shiver A.L."/>
            <person name="Deutschbauer A."/>
            <person name="Neff N."/>
            <person name="Sonnenburg J.L."/>
            <person name="Huang K.C."/>
            <person name="Fischbach M.A."/>
        </authorList>
    </citation>
    <scope>NUCLEOTIDE SEQUENCE</scope>
    <source>
        <strain evidence="4">AP11</strain>
    </source>
</reference>
<sequence>MSKTAFITGASSGIGAATARALAELGYDLVITGRRTDRLQALNDRLEKEFGVKALVLGFDVRDRFQTESAIDALPGHFRTIDVLVNNAGLASGFEHIDEGDPMDWDKMIDTNVKGLLYVTRAVSRMMIENGQGGHIVNIGSIAGTQPYENGAVYCASKHAVHALSQGMRMDLLSHGIKVTEIRPGMVDTEFSTVRFHGDRERAREVYRGIEPLTGDDIARIVAWIVSLPAHVNINDIEVMPARQANAYLTCRKPVAAKQ</sequence>
<keyword evidence="2" id="KW-0560">Oxidoreductase</keyword>
<dbReference type="InterPro" id="IPR002347">
    <property type="entry name" value="SDR_fam"/>
</dbReference>
<dbReference type="Gene3D" id="3.40.50.720">
    <property type="entry name" value="NAD(P)-binding Rossmann-like Domain"/>
    <property type="match status" value="1"/>
</dbReference>
<evidence type="ECO:0000313" key="4">
    <source>
        <dbReference type="EMBL" id="UWN56758.1"/>
    </source>
</evidence>
<dbReference type="PROSITE" id="PS00061">
    <property type="entry name" value="ADH_SHORT"/>
    <property type="match status" value="1"/>
</dbReference>
<dbReference type="SUPFAM" id="SSF51735">
    <property type="entry name" value="NAD(P)-binding Rossmann-fold domains"/>
    <property type="match status" value="1"/>
</dbReference>
<evidence type="ECO:0000256" key="1">
    <source>
        <dbReference type="ARBA" id="ARBA00006484"/>
    </source>
</evidence>
<name>A0ABY5UXR1_9BACT</name>